<dbReference type="AlphaFoldDB" id="A0A1H9BJA9"/>
<dbReference type="PANTHER" id="PTHR12526">
    <property type="entry name" value="GLYCOSYLTRANSFERASE"/>
    <property type="match status" value="1"/>
</dbReference>
<keyword evidence="4" id="KW-1185">Reference proteome</keyword>
<dbReference type="CDD" id="cd03811">
    <property type="entry name" value="GT4_GT28_WabH-like"/>
    <property type="match status" value="1"/>
</dbReference>
<evidence type="ECO:0000259" key="1">
    <source>
        <dbReference type="Pfam" id="PF00534"/>
    </source>
</evidence>
<dbReference type="Proteomes" id="UP000199496">
    <property type="component" value="Unassembled WGS sequence"/>
</dbReference>
<reference evidence="3 4" key="1">
    <citation type="submission" date="2016-10" db="EMBL/GenBank/DDBJ databases">
        <authorList>
            <person name="de Groot N.N."/>
        </authorList>
    </citation>
    <scope>NUCLEOTIDE SEQUENCE [LARGE SCALE GENOMIC DNA]</scope>
    <source>
        <strain evidence="3 4">B7-7</strain>
    </source>
</reference>
<name>A0A1H9BJA9_9GAMM</name>
<dbReference type="Pfam" id="PF13439">
    <property type="entry name" value="Glyco_transf_4"/>
    <property type="match status" value="1"/>
</dbReference>
<gene>
    <name evidence="3" type="ORF">SAMN05421693_10951</name>
</gene>
<proteinExistence type="predicted"/>
<evidence type="ECO:0000259" key="2">
    <source>
        <dbReference type="Pfam" id="PF13439"/>
    </source>
</evidence>
<feature type="domain" description="Glycosyl transferase family 1" evidence="1">
    <location>
        <begin position="217"/>
        <end position="368"/>
    </location>
</feature>
<keyword evidence="3" id="KW-0808">Transferase</keyword>
<evidence type="ECO:0000313" key="3">
    <source>
        <dbReference type="EMBL" id="SEP89082.1"/>
    </source>
</evidence>
<dbReference type="GO" id="GO:0016757">
    <property type="term" value="F:glycosyltransferase activity"/>
    <property type="evidence" value="ECO:0007669"/>
    <property type="project" value="InterPro"/>
</dbReference>
<dbReference type="RefSeq" id="WP_090205360.1">
    <property type="nucleotide sequence ID" value="NZ_FOFO01000009.1"/>
</dbReference>
<organism evidence="3 4">
    <name type="scientific">Ectothiorhodospira magna</name>
    <dbReference type="NCBI Taxonomy" id="867345"/>
    <lineage>
        <taxon>Bacteria</taxon>
        <taxon>Pseudomonadati</taxon>
        <taxon>Pseudomonadota</taxon>
        <taxon>Gammaproteobacteria</taxon>
        <taxon>Chromatiales</taxon>
        <taxon>Ectothiorhodospiraceae</taxon>
        <taxon>Ectothiorhodospira</taxon>
    </lineage>
</organism>
<dbReference type="GO" id="GO:1901135">
    <property type="term" value="P:carbohydrate derivative metabolic process"/>
    <property type="evidence" value="ECO:0007669"/>
    <property type="project" value="UniProtKB-ARBA"/>
</dbReference>
<protein>
    <submittedName>
        <fullName evidence="3">Glycosyltransferase involved in cell wall bisynthesis</fullName>
    </submittedName>
</protein>
<dbReference type="InterPro" id="IPR001296">
    <property type="entry name" value="Glyco_trans_1"/>
</dbReference>
<dbReference type="Gene3D" id="3.40.50.2000">
    <property type="entry name" value="Glycogen Phosphorylase B"/>
    <property type="match status" value="2"/>
</dbReference>
<feature type="domain" description="Glycosyltransferase subfamily 4-like N-terminal" evidence="2">
    <location>
        <begin position="17"/>
        <end position="191"/>
    </location>
</feature>
<dbReference type="OrthoDB" id="9792269at2"/>
<evidence type="ECO:0000313" key="4">
    <source>
        <dbReference type="Proteomes" id="UP000199496"/>
    </source>
</evidence>
<dbReference type="SUPFAM" id="SSF53756">
    <property type="entry name" value="UDP-Glycosyltransferase/glycogen phosphorylase"/>
    <property type="match status" value="1"/>
</dbReference>
<dbReference type="EMBL" id="FOFO01000009">
    <property type="protein sequence ID" value="SEP89082.1"/>
    <property type="molecule type" value="Genomic_DNA"/>
</dbReference>
<dbReference type="InterPro" id="IPR028098">
    <property type="entry name" value="Glyco_trans_4-like_N"/>
</dbReference>
<sequence length="396" mass="43190">MSHRPVLLWILASDAFGGGERLSQCCLRGLSRHFTVHLLTQRPLAPHFTPMPGLSVHYFEAYGLTLPHDYRRANVLAYAAAILDRAEAVGAHLIHATMHNASWFLAVARLRHPRRTRHLALVGSLHGSLAGYYQAERGHPPTARVRLGVWLAGRVLDGIITPSQGVATELAHQFRVPSARLHPVHNGVDREALAALAAAPCPQLEGIAGDDPPCRWVVSAGRLAAQKDFETLLWAFARLADSHPQWRLRILGSGEREPALRGLARDLGIAPRLHLTGFQANPYPWLRAGDLFVLPSRYEGFGLVLTEAMSLGVPVMASDCPWGPAEIIRHDRDGVLFPVGDVAALAREMDRLMGDAEARRVLAQAGRARAEVFSEAAMIAGYARVLSRVGGLSHVP</sequence>
<dbReference type="STRING" id="867345.SAMN05421693_10951"/>
<accession>A0A1H9BJA9</accession>
<dbReference type="Pfam" id="PF00534">
    <property type="entry name" value="Glycos_transf_1"/>
    <property type="match status" value="1"/>
</dbReference>